<evidence type="ECO:0000256" key="1">
    <source>
        <dbReference type="SAM" id="SignalP"/>
    </source>
</evidence>
<evidence type="ECO:0000313" key="2">
    <source>
        <dbReference type="EMBL" id="CAK70227.1"/>
    </source>
</evidence>
<dbReference type="HOGENOM" id="CLU_1083610_0_0_1"/>
<dbReference type="OrthoDB" id="10539778at2759"/>
<keyword evidence="3" id="KW-1185">Reference proteome</keyword>
<gene>
    <name evidence="2" type="ORF">GSPATT00038329001</name>
</gene>
<dbReference type="SMART" id="SM00639">
    <property type="entry name" value="PSA"/>
    <property type="match status" value="2"/>
</dbReference>
<dbReference type="GeneID" id="5023410"/>
<dbReference type="Proteomes" id="UP000000600">
    <property type="component" value="Unassembled WGS sequence"/>
</dbReference>
<dbReference type="InterPro" id="IPR002895">
    <property type="entry name" value="Paramecium_SA"/>
</dbReference>
<dbReference type="KEGG" id="ptm:GSPATT00038329001"/>
<dbReference type="InParanoid" id="A0CHG0"/>
<feature type="chain" id="PRO_5002623610" evidence="1">
    <location>
        <begin position="18"/>
        <end position="257"/>
    </location>
</feature>
<dbReference type="EMBL" id="CT868076">
    <property type="protein sequence ID" value="CAK70227.1"/>
    <property type="molecule type" value="Genomic_DNA"/>
</dbReference>
<dbReference type="Pfam" id="PF01508">
    <property type="entry name" value="Paramecium_SA"/>
    <property type="match status" value="2"/>
</dbReference>
<protein>
    <submittedName>
        <fullName evidence="2">Uncharacterized protein</fullName>
    </submittedName>
</protein>
<proteinExistence type="predicted"/>
<dbReference type="RefSeq" id="XP_001437624.1">
    <property type="nucleotide sequence ID" value="XM_001437587.1"/>
</dbReference>
<reference evidence="2 3" key="1">
    <citation type="journal article" date="2006" name="Nature">
        <title>Global trends of whole-genome duplications revealed by the ciliate Paramecium tetraurelia.</title>
        <authorList>
            <consortium name="Genoscope"/>
            <person name="Aury J.-M."/>
            <person name="Jaillon O."/>
            <person name="Duret L."/>
            <person name="Noel B."/>
            <person name="Jubin C."/>
            <person name="Porcel B.M."/>
            <person name="Segurens B."/>
            <person name="Daubin V."/>
            <person name="Anthouard V."/>
            <person name="Aiach N."/>
            <person name="Arnaiz O."/>
            <person name="Billaut A."/>
            <person name="Beisson J."/>
            <person name="Blanc I."/>
            <person name="Bouhouche K."/>
            <person name="Camara F."/>
            <person name="Duharcourt S."/>
            <person name="Guigo R."/>
            <person name="Gogendeau D."/>
            <person name="Katinka M."/>
            <person name="Keller A.-M."/>
            <person name="Kissmehl R."/>
            <person name="Klotz C."/>
            <person name="Koll F."/>
            <person name="Le Moue A."/>
            <person name="Lepere C."/>
            <person name="Malinsky S."/>
            <person name="Nowacki M."/>
            <person name="Nowak J.K."/>
            <person name="Plattner H."/>
            <person name="Poulain J."/>
            <person name="Ruiz F."/>
            <person name="Serrano V."/>
            <person name="Zagulski M."/>
            <person name="Dessen P."/>
            <person name="Betermier M."/>
            <person name="Weissenbach J."/>
            <person name="Scarpelli C."/>
            <person name="Schachter V."/>
            <person name="Sperling L."/>
            <person name="Meyer E."/>
            <person name="Cohen J."/>
            <person name="Wincker P."/>
        </authorList>
    </citation>
    <scope>NUCLEOTIDE SEQUENCE [LARGE SCALE GENOMIC DNA]</scope>
    <source>
        <strain evidence="2 3">Stock d4-2</strain>
    </source>
</reference>
<sequence length="257" mass="28491">MHLLLQILMILVNYSKLMDHVQQNQMVDVSLEPPVKLLQQQAACIKNSTNEDCYWTGTTCVDKICSNAPTTLTTNSVCAAFSKGCITKQGGGCVLNGDCSAANISTACVKKHQQFRLYLGIQLAKKKHVQMLQNLILNHDQCTSYLSTCTVQSGGGCQKRTCDNAPITLNTNDACETYLPANKCITKNGGGCTINTTCSLISIEAAIWCFWHVASGSCKDKICVNAPSQQQQSRTLLIFFEYLYCKFYKYRMCRKNM</sequence>
<accession>A0CHG0</accession>
<feature type="signal peptide" evidence="1">
    <location>
        <begin position="1"/>
        <end position="17"/>
    </location>
</feature>
<name>A0CHG0_PARTE</name>
<dbReference type="AlphaFoldDB" id="A0CHG0"/>
<organism evidence="2 3">
    <name type="scientific">Paramecium tetraurelia</name>
    <dbReference type="NCBI Taxonomy" id="5888"/>
    <lineage>
        <taxon>Eukaryota</taxon>
        <taxon>Sar</taxon>
        <taxon>Alveolata</taxon>
        <taxon>Ciliophora</taxon>
        <taxon>Intramacronucleata</taxon>
        <taxon>Oligohymenophorea</taxon>
        <taxon>Peniculida</taxon>
        <taxon>Parameciidae</taxon>
        <taxon>Paramecium</taxon>
    </lineage>
</organism>
<keyword evidence="1" id="KW-0732">Signal</keyword>
<evidence type="ECO:0000313" key="3">
    <source>
        <dbReference type="Proteomes" id="UP000000600"/>
    </source>
</evidence>